<dbReference type="AlphaFoldDB" id="D9W717"/>
<dbReference type="GO" id="GO:0046677">
    <property type="term" value="P:response to antibiotic"/>
    <property type="evidence" value="ECO:0007669"/>
    <property type="project" value="InterPro"/>
</dbReference>
<dbReference type="InterPro" id="IPR045155">
    <property type="entry name" value="Beta-lactam_cat"/>
</dbReference>
<dbReference type="InterPro" id="IPR012338">
    <property type="entry name" value="Beta-lactam/transpept-like"/>
</dbReference>
<reference evidence="3 4" key="1">
    <citation type="submission" date="2009-02" db="EMBL/GenBank/DDBJ databases">
        <title>Annotation of Streptomyces hygroscopicus strain ATCC 53653.</title>
        <authorList>
            <consortium name="The Broad Institute Genome Sequencing Platform"/>
            <consortium name="Broad Institute Microbial Sequencing Center"/>
            <person name="Fischbach M."/>
            <person name="Godfrey P."/>
            <person name="Ward D."/>
            <person name="Young S."/>
            <person name="Zeng Q."/>
            <person name="Koehrsen M."/>
            <person name="Alvarado L."/>
            <person name="Berlin A.M."/>
            <person name="Bochicchio J."/>
            <person name="Borenstein D."/>
            <person name="Chapman S.B."/>
            <person name="Chen Z."/>
            <person name="Engels R."/>
            <person name="Freedman E."/>
            <person name="Gellesch M."/>
            <person name="Goldberg J."/>
            <person name="Griggs A."/>
            <person name="Gujja S."/>
            <person name="Heilman E.R."/>
            <person name="Heiman D.I."/>
            <person name="Hepburn T.A."/>
            <person name="Howarth C."/>
            <person name="Jen D."/>
            <person name="Larson L."/>
            <person name="Lewis B."/>
            <person name="Mehta T."/>
            <person name="Park D."/>
            <person name="Pearson M."/>
            <person name="Richards J."/>
            <person name="Roberts A."/>
            <person name="Saif S."/>
            <person name="Shea T.D."/>
            <person name="Shenoy N."/>
            <person name="Sisk P."/>
            <person name="Stolte C."/>
            <person name="Sykes S.N."/>
            <person name="Thomson T."/>
            <person name="Walk T."/>
            <person name="White J."/>
            <person name="Yandava C."/>
            <person name="Straight P."/>
            <person name="Clardy J."/>
            <person name="Hung D."/>
            <person name="Kolter R."/>
            <person name="Mekalanos J."/>
            <person name="Walker S."/>
            <person name="Walsh C.T."/>
            <person name="Wieland-Brown L.C."/>
            <person name="Haas B."/>
            <person name="Nusbaum C."/>
            <person name="Birren B."/>
        </authorList>
    </citation>
    <scope>NUCLEOTIDE SEQUENCE [LARGE SCALE GENOMIC DNA]</scope>
    <source>
        <strain evidence="3 4">ATCC 53653</strain>
    </source>
</reference>
<evidence type="ECO:0000313" key="4">
    <source>
        <dbReference type="Proteomes" id="UP000003963"/>
    </source>
</evidence>
<dbReference type="PANTHER" id="PTHR35333">
    <property type="entry name" value="BETA-LACTAMASE"/>
    <property type="match status" value="1"/>
</dbReference>
<dbReference type="GO" id="GO:0030655">
    <property type="term" value="P:beta-lactam antibiotic catabolic process"/>
    <property type="evidence" value="ECO:0007669"/>
    <property type="project" value="InterPro"/>
</dbReference>
<dbReference type="EMBL" id="GG657754">
    <property type="protein sequence ID" value="EFL26628.1"/>
    <property type="molecule type" value="Genomic_DNA"/>
</dbReference>
<dbReference type="HOGENOM" id="CLU_031960_3_0_11"/>
<protein>
    <submittedName>
        <fullName evidence="3">Beta lactamase</fullName>
    </submittedName>
</protein>
<evidence type="ECO:0000256" key="1">
    <source>
        <dbReference type="SAM" id="MobiDB-lite"/>
    </source>
</evidence>
<dbReference type="STRING" id="457427.SSOG_06342"/>
<name>D9W717_9ACTN</name>
<dbReference type="GO" id="GO:0008800">
    <property type="term" value="F:beta-lactamase activity"/>
    <property type="evidence" value="ECO:0007669"/>
    <property type="project" value="InterPro"/>
</dbReference>
<dbReference type="Pfam" id="PF13354">
    <property type="entry name" value="Beta-lactamase2"/>
    <property type="match status" value="1"/>
</dbReference>
<proteinExistence type="predicted"/>
<feature type="compositionally biased region" description="Low complexity" evidence="1">
    <location>
        <begin position="25"/>
        <end position="38"/>
    </location>
</feature>
<feature type="domain" description="Beta-lactamase class A catalytic" evidence="2">
    <location>
        <begin position="72"/>
        <end position="316"/>
    </location>
</feature>
<feature type="region of interest" description="Disordered" evidence="1">
    <location>
        <begin position="1"/>
        <end position="49"/>
    </location>
</feature>
<accession>D9W717</accession>
<keyword evidence="4" id="KW-1185">Reference proteome</keyword>
<sequence length="349" mass="36528">MGLPPSGRRGDRADGAVAGGGPVVAGGVPRRGIVPRRGSGTGGAMSGAQGWEARARRTIRGLFADAGVRGWLHVADLRRPEACVAIDPDEPVPVGSVYKVPLMVAFWRLVDAGTLDPCERMTLGPSDRIPGPTGISILRDDITVSLRDLVALMMSVSDNTAADVLLRRVGTPAVDEVCRDLGMPDTRIHGGVATTFAQLMAETGAESLGAAMRRLSDNDSTVPLAVYGPVLKSSATPADMARLLRAIWTGRAASAEACAFMREAMGRQPWTHRLASGFPYDDVTVSGKTGTFGSMRHEAGVVELADGSAYTAVVFTQAARADNRLPRADAVIGAAARTAVEELRGNEGT</sequence>
<dbReference type="Gene3D" id="3.40.710.10">
    <property type="entry name" value="DD-peptidase/beta-lactamase superfamily"/>
    <property type="match status" value="1"/>
</dbReference>
<gene>
    <name evidence="3" type="ORF">SSOG_06342</name>
</gene>
<dbReference type="PANTHER" id="PTHR35333:SF3">
    <property type="entry name" value="BETA-LACTAMASE-TYPE TRANSPEPTIDASE FOLD CONTAINING PROTEIN"/>
    <property type="match status" value="1"/>
</dbReference>
<dbReference type="SUPFAM" id="SSF56601">
    <property type="entry name" value="beta-lactamase/transpeptidase-like"/>
    <property type="match status" value="1"/>
</dbReference>
<evidence type="ECO:0000259" key="2">
    <source>
        <dbReference type="Pfam" id="PF13354"/>
    </source>
</evidence>
<evidence type="ECO:0000313" key="3">
    <source>
        <dbReference type="EMBL" id="EFL26628.1"/>
    </source>
</evidence>
<dbReference type="Proteomes" id="UP000003963">
    <property type="component" value="Unassembled WGS sequence"/>
</dbReference>
<organism evidence="3 4">
    <name type="scientific">Streptomyces himastatinicus ATCC 53653</name>
    <dbReference type="NCBI Taxonomy" id="457427"/>
    <lineage>
        <taxon>Bacteria</taxon>
        <taxon>Bacillati</taxon>
        <taxon>Actinomycetota</taxon>
        <taxon>Actinomycetes</taxon>
        <taxon>Kitasatosporales</taxon>
        <taxon>Streptomycetaceae</taxon>
        <taxon>Streptomyces</taxon>
        <taxon>Streptomyces violaceusniger group</taxon>
    </lineage>
</organism>
<dbReference type="InterPro" id="IPR000871">
    <property type="entry name" value="Beta-lactam_class-A"/>
</dbReference>